<dbReference type="RefSeq" id="WP_223177384.1">
    <property type="nucleotide sequence ID" value="NZ_BSPS01000019.1"/>
</dbReference>
<name>A0A7W6FQ30_9SPHN</name>
<gene>
    <name evidence="2" type="ORF">GGR43_001964</name>
</gene>
<dbReference type="AlphaFoldDB" id="A0A7W6FQ30"/>
<evidence type="ECO:0000313" key="2">
    <source>
        <dbReference type="EMBL" id="MBB3926247.1"/>
    </source>
</evidence>
<sequence length="273" mass="30714">MLELPDIMLCAVSSVAIEQTVAALERSCRNIVFGDVALLSDIEPQLAPRSAIRWQPIAPLRSKEAYSHFMIKELNRHATRPFVLVVQWDGYVLDHRRWNPAFLDFDYIGAPWPQFDDGMTVGNGGFSLRSRRLLDIVASDGYPPLHPEDTAICRTWRSQLEQRHGICFADPALANAFSSERSGNPRESFGFHGLFNLPDTLPVEELKEMVAAMPASTLHGIDGADLILRLALRGHRAYAWKLLARRLRSAPMTWKQARLFSALARNSLLPKEA</sequence>
<dbReference type="Proteomes" id="UP000571950">
    <property type="component" value="Unassembled WGS sequence"/>
</dbReference>
<feature type="domain" description="DUF5672" evidence="1">
    <location>
        <begin position="59"/>
        <end position="192"/>
    </location>
</feature>
<reference evidence="2 3" key="1">
    <citation type="submission" date="2020-08" db="EMBL/GenBank/DDBJ databases">
        <title>Genomic Encyclopedia of Type Strains, Phase IV (KMG-IV): sequencing the most valuable type-strain genomes for metagenomic binning, comparative biology and taxonomic classification.</title>
        <authorList>
            <person name="Goeker M."/>
        </authorList>
    </citation>
    <scope>NUCLEOTIDE SEQUENCE [LARGE SCALE GENOMIC DNA]</scope>
    <source>
        <strain evidence="2 3">DSM 26189</strain>
    </source>
</reference>
<protein>
    <recommendedName>
        <fullName evidence="1">DUF5672 domain-containing protein</fullName>
    </recommendedName>
</protein>
<dbReference type="Pfam" id="PF18922">
    <property type="entry name" value="DUF5672"/>
    <property type="match status" value="1"/>
</dbReference>
<accession>A0A7W6FQ30</accession>
<evidence type="ECO:0000259" key="1">
    <source>
        <dbReference type="Pfam" id="PF18922"/>
    </source>
</evidence>
<dbReference type="EMBL" id="JACIDT010000006">
    <property type="protein sequence ID" value="MBB3926247.1"/>
    <property type="molecule type" value="Genomic_DNA"/>
</dbReference>
<comment type="caution">
    <text evidence="2">The sequence shown here is derived from an EMBL/GenBank/DDBJ whole genome shotgun (WGS) entry which is preliminary data.</text>
</comment>
<organism evidence="2 3">
    <name type="scientific">Sphingobium jiangsuense</name>
    <dbReference type="NCBI Taxonomy" id="870476"/>
    <lineage>
        <taxon>Bacteria</taxon>
        <taxon>Pseudomonadati</taxon>
        <taxon>Pseudomonadota</taxon>
        <taxon>Alphaproteobacteria</taxon>
        <taxon>Sphingomonadales</taxon>
        <taxon>Sphingomonadaceae</taxon>
        <taxon>Sphingobium</taxon>
    </lineage>
</organism>
<dbReference type="InterPro" id="IPR043729">
    <property type="entry name" value="DUF5672"/>
</dbReference>
<proteinExistence type="predicted"/>
<keyword evidence="3" id="KW-1185">Reference proteome</keyword>
<evidence type="ECO:0000313" key="3">
    <source>
        <dbReference type="Proteomes" id="UP000571950"/>
    </source>
</evidence>